<evidence type="ECO:0000256" key="2">
    <source>
        <dbReference type="SAM" id="Phobius"/>
    </source>
</evidence>
<feature type="transmembrane region" description="Helical" evidence="2">
    <location>
        <begin position="74"/>
        <end position="98"/>
    </location>
</feature>
<name>A0AA37GGZ8_9PEZI</name>
<keyword evidence="2" id="KW-0472">Membrane</keyword>
<proteinExistence type="predicted"/>
<keyword evidence="2" id="KW-1133">Transmembrane helix</keyword>
<keyword evidence="2" id="KW-0812">Transmembrane</keyword>
<dbReference type="AlphaFoldDB" id="A0AA37GGZ8"/>
<dbReference type="Proteomes" id="UP001055172">
    <property type="component" value="Unassembled WGS sequence"/>
</dbReference>
<feature type="compositionally biased region" description="Basic and acidic residues" evidence="1">
    <location>
        <begin position="53"/>
        <end position="66"/>
    </location>
</feature>
<evidence type="ECO:0000256" key="1">
    <source>
        <dbReference type="SAM" id="MobiDB-lite"/>
    </source>
</evidence>
<evidence type="ECO:0000313" key="3">
    <source>
        <dbReference type="EMBL" id="GJC80327.1"/>
    </source>
</evidence>
<gene>
    <name evidence="3" type="ORF">ColLi_03165</name>
</gene>
<comment type="caution">
    <text evidence="3">The sequence shown here is derived from an EMBL/GenBank/DDBJ whole genome shotgun (WGS) entry which is preliminary data.</text>
</comment>
<sequence>MTDWTWKTDYDADAKDYQSSSVIQDWYNSNGINSVKWSSDKVKALFNKTDSNASKDPKEDAKDEANSSKSSVPIAAIVGAVVGAVVGVIIGLALLWFIRRRAQKKGAGASITPAYAKDDLGSMPHTYYEPLPLGELHASAPQPELYGGPIPKQELWAPVPEPELAASGGHHYMVTELDAQQGLLGRGDDDQHKYRSHVQ</sequence>
<evidence type="ECO:0000313" key="4">
    <source>
        <dbReference type="Proteomes" id="UP001055172"/>
    </source>
</evidence>
<reference evidence="3 4" key="1">
    <citation type="submission" date="2021-07" db="EMBL/GenBank/DDBJ databases">
        <title>Genome data of Colletotrichum spaethianum.</title>
        <authorList>
            <person name="Utami Y.D."/>
            <person name="Hiruma K."/>
        </authorList>
    </citation>
    <scope>NUCLEOTIDE SEQUENCE [LARGE SCALE GENOMIC DNA]</scope>
    <source>
        <strain evidence="3 4">MAFF 242679</strain>
    </source>
</reference>
<feature type="region of interest" description="Disordered" evidence="1">
    <location>
        <begin position="48"/>
        <end position="67"/>
    </location>
</feature>
<organism evidence="3 4">
    <name type="scientific">Colletotrichum liriopes</name>
    <dbReference type="NCBI Taxonomy" id="708192"/>
    <lineage>
        <taxon>Eukaryota</taxon>
        <taxon>Fungi</taxon>
        <taxon>Dikarya</taxon>
        <taxon>Ascomycota</taxon>
        <taxon>Pezizomycotina</taxon>
        <taxon>Sordariomycetes</taxon>
        <taxon>Hypocreomycetidae</taxon>
        <taxon>Glomerellales</taxon>
        <taxon>Glomerellaceae</taxon>
        <taxon>Colletotrichum</taxon>
        <taxon>Colletotrichum spaethianum species complex</taxon>
    </lineage>
</organism>
<protein>
    <submittedName>
        <fullName evidence="3">Uncharacterized protein</fullName>
    </submittedName>
</protein>
<dbReference type="EMBL" id="BPPX01000005">
    <property type="protein sequence ID" value="GJC80327.1"/>
    <property type="molecule type" value="Genomic_DNA"/>
</dbReference>
<keyword evidence="4" id="KW-1185">Reference proteome</keyword>
<accession>A0AA37GGZ8</accession>